<sequence length="457" mass="46925">MSVTAVDAAPPTVPVSVSKARTQIRQIASAIGLGEAAGVLVPLAIFAIMARVSEDAIYVRALYVPLALLFAALQVGFDVSNQVAAAVSRGARRPEDVVPVAMSMARIGAVVWGTVAGALIVGAPGLAALLDVPADVTGEFVAFLRWACLASLLFFPTVLCASSLRGYGRARAAAAIVLTGAVVEVGGVALLGFTTDLGVYALPIAIGAGGACALTVGLIQVHRAGLWRARGPLTWRREAVWRLTGTGLPVAMSFLLIAVANAGVLWVLAPFGPRVVAGYAAAAALGNLAIVPASALGSATAIVLNQLRGAGETTLGPLVLRAGMQLTIAVYAVVALVVWLGRGWWAPLLAGGEPIAAETHRFLTIVGLTYLCMGLTVMLLLLVEQIGGGLVALILNIPYFGGMVIGGGIIARSLDRADGLYWTMAVLNVSGMLVTPAVAWLYVRRMGRSSPSPAESP</sequence>
<keyword evidence="9" id="KW-1185">Reference proteome</keyword>
<accession>A0A6V8KY24</accession>
<feature type="transmembrane region" description="Helical" evidence="7">
    <location>
        <begin position="142"/>
        <end position="161"/>
    </location>
</feature>
<keyword evidence="2" id="KW-0813">Transport</keyword>
<evidence type="ECO:0000313" key="9">
    <source>
        <dbReference type="Proteomes" id="UP000482960"/>
    </source>
</evidence>
<feature type="transmembrane region" description="Helical" evidence="7">
    <location>
        <begin position="27"/>
        <end position="50"/>
    </location>
</feature>
<dbReference type="Proteomes" id="UP000482960">
    <property type="component" value="Unassembled WGS sequence"/>
</dbReference>
<dbReference type="CDD" id="cd12082">
    <property type="entry name" value="MATE_like"/>
    <property type="match status" value="1"/>
</dbReference>
<feature type="transmembrane region" description="Helical" evidence="7">
    <location>
        <begin position="275"/>
        <end position="297"/>
    </location>
</feature>
<keyword evidence="5 7" id="KW-1133">Transmembrane helix</keyword>
<dbReference type="EMBL" id="BLPG01000001">
    <property type="protein sequence ID" value="GFJ86737.1"/>
    <property type="molecule type" value="Genomic_DNA"/>
</dbReference>
<protein>
    <recommendedName>
        <fullName evidence="10">MATE family efflux transporter</fullName>
    </recommendedName>
</protein>
<dbReference type="GO" id="GO:0005886">
    <property type="term" value="C:plasma membrane"/>
    <property type="evidence" value="ECO:0007669"/>
    <property type="project" value="UniProtKB-SubCell"/>
</dbReference>
<dbReference type="Pfam" id="PF01554">
    <property type="entry name" value="MatE"/>
    <property type="match status" value="2"/>
</dbReference>
<evidence type="ECO:0000256" key="2">
    <source>
        <dbReference type="ARBA" id="ARBA00022448"/>
    </source>
</evidence>
<comment type="subcellular location">
    <subcellularLocation>
        <location evidence="1">Cell membrane</location>
        <topology evidence="1">Multi-pass membrane protein</topology>
    </subcellularLocation>
</comment>
<dbReference type="GO" id="GO:0042910">
    <property type="term" value="F:xenobiotic transmembrane transporter activity"/>
    <property type="evidence" value="ECO:0007669"/>
    <property type="project" value="InterPro"/>
</dbReference>
<evidence type="ECO:0000256" key="7">
    <source>
        <dbReference type="SAM" id="Phobius"/>
    </source>
</evidence>
<dbReference type="GO" id="GO:0015297">
    <property type="term" value="F:antiporter activity"/>
    <property type="evidence" value="ECO:0007669"/>
    <property type="project" value="InterPro"/>
</dbReference>
<comment type="caution">
    <text evidence="8">The sequence shown here is derived from an EMBL/GenBank/DDBJ whole genome shotgun (WGS) entry which is preliminary data.</text>
</comment>
<organism evidence="8 9">
    <name type="scientific">Phytohabitans rumicis</name>
    <dbReference type="NCBI Taxonomy" id="1076125"/>
    <lineage>
        <taxon>Bacteria</taxon>
        <taxon>Bacillati</taxon>
        <taxon>Actinomycetota</taxon>
        <taxon>Actinomycetes</taxon>
        <taxon>Micromonosporales</taxon>
        <taxon>Micromonosporaceae</taxon>
    </lineage>
</organism>
<dbReference type="InterPro" id="IPR002528">
    <property type="entry name" value="MATE_fam"/>
</dbReference>
<keyword evidence="6 7" id="KW-0472">Membrane</keyword>
<feature type="transmembrane region" description="Helical" evidence="7">
    <location>
        <begin position="318"/>
        <end position="341"/>
    </location>
</feature>
<dbReference type="RefSeq" id="WP_173073384.1">
    <property type="nucleotide sequence ID" value="NZ_BAABJB010000025.1"/>
</dbReference>
<feature type="transmembrane region" description="Helical" evidence="7">
    <location>
        <begin position="361"/>
        <end position="383"/>
    </location>
</feature>
<evidence type="ECO:0000313" key="8">
    <source>
        <dbReference type="EMBL" id="GFJ86737.1"/>
    </source>
</evidence>
<feature type="transmembrane region" description="Helical" evidence="7">
    <location>
        <begin position="173"/>
        <end position="193"/>
    </location>
</feature>
<evidence type="ECO:0000256" key="4">
    <source>
        <dbReference type="ARBA" id="ARBA00022692"/>
    </source>
</evidence>
<keyword evidence="3" id="KW-1003">Cell membrane</keyword>
<evidence type="ECO:0000256" key="1">
    <source>
        <dbReference type="ARBA" id="ARBA00004651"/>
    </source>
</evidence>
<feature type="transmembrane region" description="Helical" evidence="7">
    <location>
        <begin position="390"/>
        <end position="414"/>
    </location>
</feature>
<evidence type="ECO:0000256" key="3">
    <source>
        <dbReference type="ARBA" id="ARBA00022475"/>
    </source>
</evidence>
<gene>
    <name evidence="8" type="ORF">Prum_003790</name>
</gene>
<reference evidence="8 9" key="2">
    <citation type="submission" date="2020-03" db="EMBL/GenBank/DDBJ databases">
        <authorList>
            <person name="Ichikawa N."/>
            <person name="Kimura A."/>
            <person name="Kitahashi Y."/>
            <person name="Uohara A."/>
        </authorList>
    </citation>
    <scope>NUCLEOTIDE SEQUENCE [LARGE SCALE GENOMIC DNA]</scope>
    <source>
        <strain evidence="8 9">NBRC 108638</strain>
    </source>
</reference>
<feature type="transmembrane region" description="Helical" evidence="7">
    <location>
        <begin position="199"/>
        <end position="219"/>
    </location>
</feature>
<name>A0A6V8KY24_9ACTN</name>
<feature type="transmembrane region" description="Helical" evidence="7">
    <location>
        <begin position="62"/>
        <end position="87"/>
    </location>
</feature>
<feature type="transmembrane region" description="Helical" evidence="7">
    <location>
        <begin position="240"/>
        <end position="269"/>
    </location>
</feature>
<dbReference type="InterPro" id="IPR052031">
    <property type="entry name" value="Membrane_Transporter-Flippase"/>
</dbReference>
<proteinExistence type="predicted"/>
<dbReference type="AlphaFoldDB" id="A0A6V8KY24"/>
<evidence type="ECO:0008006" key="10">
    <source>
        <dbReference type="Google" id="ProtNLM"/>
    </source>
</evidence>
<keyword evidence="4 7" id="KW-0812">Transmembrane</keyword>
<feature type="transmembrane region" description="Helical" evidence="7">
    <location>
        <begin position="107"/>
        <end position="130"/>
    </location>
</feature>
<dbReference type="PANTHER" id="PTHR43549:SF2">
    <property type="entry name" value="MULTIDRUG RESISTANCE PROTEIN NORM-RELATED"/>
    <property type="match status" value="1"/>
</dbReference>
<feature type="transmembrane region" description="Helical" evidence="7">
    <location>
        <begin position="420"/>
        <end position="443"/>
    </location>
</feature>
<evidence type="ECO:0000256" key="5">
    <source>
        <dbReference type="ARBA" id="ARBA00022989"/>
    </source>
</evidence>
<reference evidence="8 9" key="1">
    <citation type="submission" date="2020-03" db="EMBL/GenBank/DDBJ databases">
        <title>Whole genome shotgun sequence of Phytohabitans rumicis NBRC 108638.</title>
        <authorList>
            <person name="Komaki H."/>
            <person name="Tamura T."/>
        </authorList>
    </citation>
    <scope>NUCLEOTIDE SEQUENCE [LARGE SCALE GENOMIC DNA]</scope>
    <source>
        <strain evidence="8 9">NBRC 108638</strain>
    </source>
</reference>
<dbReference type="PANTHER" id="PTHR43549">
    <property type="entry name" value="MULTIDRUG RESISTANCE PROTEIN YPNP-RELATED"/>
    <property type="match status" value="1"/>
</dbReference>
<evidence type="ECO:0000256" key="6">
    <source>
        <dbReference type="ARBA" id="ARBA00023136"/>
    </source>
</evidence>